<gene>
    <name evidence="4" type="ORF">SAMN05216216_12313</name>
</gene>
<dbReference type="InterPro" id="IPR050680">
    <property type="entry name" value="YpeA/RimI_acetyltransf"/>
</dbReference>
<dbReference type="PROSITE" id="PS51186">
    <property type="entry name" value="GNAT"/>
    <property type="match status" value="1"/>
</dbReference>
<keyword evidence="1 4" id="KW-0808">Transferase</keyword>
<dbReference type="PANTHER" id="PTHR43420">
    <property type="entry name" value="ACETYLTRANSFERASE"/>
    <property type="match status" value="1"/>
</dbReference>
<dbReference type="GO" id="GO:0016747">
    <property type="term" value="F:acyltransferase activity, transferring groups other than amino-acyl groups"/>
    <property type="evidence" value="ECO:0007669"/>
    <property type="project" value="InterPro"/>
</dbReference>
<dbReference type="Gene3D" id="3.40.630.30">
    <property type="match status" value="1"/>
</dbReference>
<accession>A0A1G9HGH2</accession>
<proteinExistence type="predicted"/>
<evidence type="ECO:0000256" key="2">
    <source>
        <dbReference type="ARBA" id="ARBA00023315"/>
    </source>
</evidence>
<feature type="domain" description="N-acetyltransferase" evidence="3">
    <location>
        <begin position="2"/>
        <end position="164"/>
    </location>
</feature>
<evidence type="ECO:0000259" key="3">
    <source>
        <dbReference type="PROSITE" id="PS51186"/>
    </source>
</evidence>
<organism evidence="4 5">
    <name type="scientific">Lacicoccus qingdaonensis</name>
    <dbReference type="NCBI Taxonomy" id="576118"/>
    <lineage>
        <taxon>Bacteria</taxon>
        <taxon>Bacillati</taxon>
        <taxon>Bacillota</taxon>
        <taxon>Bacilli</taxon>
        <taxon>Bacillales</taxon>
        <taxon>Salinicoccaceae</taxon>
        <taxon>Lacicoccus</taxon>
    </lineage>
</organism>
<dbReference type="SUPFAM" id="SSF55729">
    <property type="entry name" value="Acyl-CoA N-acyltransferases (Nat)"/>
    <property type="match status" value="1"/>
</dbReference>
<dbReference type="AlphaFoldDB" id="A0A1G9HGH2"/>
<evidence type="ECO:0000256" key="1">
    <source>
        <dbReference type="ARBA" id="ARBA00022679"/>
    </source>
</evidence>
<dbReference type="Proteomes" id="UP000199008">
    <property type="component" value="Unassembled WGS sequence"/>
</dbReference>
<dbReference type="InterPro" id="IPR000182">
    <property type="entry name" value="GNAT_dom"/>
</dbReference>
<keyword evidence="5" id="KW-1185">Reference proteome</keyword>
<evidence type="ECO:0000313" key="5">
    <source>
        <dbReference type="Proteomes" id="UP000199008"/>
    </source>
</evidence>
<dbReference type="CDD" id="cd04301">
    <property type="entry name" value="NAT_SF"/>
    <property type="match status" value="1"/>
</dbReference>
<reference evidence="5" key="1">
    <citation type="submission" date="2016-10" db="EMBL/GenBank/DDBJ databases">
        <authorList>
            <person name="Varghese N."/>
            <person name="Submissions S."/>
        </authorList>
    </citation>
    <scope>NUCLEOTIDE SEQUENCE [LARGE SCALE GENOMIC DNA]</scope>
    <source>
        <strain evidence="5">CGMCC 1.8895</strain>
    </source>
</reference>
<name>A0A1G9HGH2_9BACL</name>
<dbReference type="Pfam" id="PF13420">
    <property type="entry name" value="Acetyltransf_4"/>
    <property type="match status" value="1"/>
</dbReference>
<dbReference type="STRING" id="576118.SAMN05216216_12313"/>
<keyword evidence="2" id="KW-0012">Acyltransferase</keyword>
<dbReference type="PANTHER" id="PTHR43420:SF51">
    <property type="entry name" value="PEPTIDYL-LYSINE N-ACETYLTRANSFERASE YIAC"/>
    <property type="match status" value="1"/>
</dbReference>
<dbReference type="EMBL" id="FNFY01000023">
    <property type="protein sequence ID" value="SDL11824.1"/>
    <property type="molecule type" value="Genomic_DNA"/>
</dbReference>
<protein>
    <submittedName>
        <fullName evidence="4">Protein N-acetyltransferase, RimJ/RimL family</fullName>
    </submittedName>
</protein>
<dbReference type="InterPro" id="IPR016181">
    <property type="entry name" value="Acyl_CoA_acyltransferase"/>
</dbReference>
<evidence type="ECO:0000313" key="4">
    <source>
        <dbReference type="EMBL" id="SDL11824.1"/>
    </source>
</evidence>
<sequence>MMNVRLLDIDDAEQYRALRLKGLKTDPGAFGSTYELESTLQIENFEGRLKYSDEQFVVGGFDEDRLICVASFIRRSGPKSNHKGNLQAMYCEEEYRGKGIARDVVTYLIDKAREIQGVDQLSLAVVTENIRAKAFYEAFGFEIYGTEPRAMFNDGKYYDEHKMILQFSSCNP</sequence>